<evidence type="ECO:0000313" key="2">
    <source>
        <dbReference type="EMBL" id="QII10358.1"/>
    </source>
</evidence>
<organism evidence="1">
    <name type="scientific">Kuenenia stuttgartiensis</name>
    <dbReference type="NCBI Taxonomy" id="174633"/>
    <lineage>
        <taxon>Bacteria</taxon>
        <taxon>Pseudomonadati</taxon>
        <taxon>Planctomycetota</taxon>
        <taxon>Candidatus Brocadiia</taxon>
        <taxon>Candidatus Brocadiales</taxon>
        <taxon>Candidatus Brocadiaceae</taxon>
        <taxon>Candidatus Kuenenia</taxon>
    </lineage>
</organism>
<sequence length="58" mass="6656">MSSQTLTGNKVSSAIAFPNRYFTMFSTRFGNELEFIANTSSLLVTIFFNHFIIEKEKQ</sequence>
<reference evidence="2 3" key="3">
    <citation type="submission" date="2020-02" db="EMBL/GenBank/DDBJ databases">
        <title>Newly sequenced genome of strain CSTR1 showed variability in Candidatus Kuenenia stuttgartiensis genomes.</title>
        <authorList>
            <person name="Ding C."/>
            <person name="Adrian L."/>
        </authorList>
    </citation>
    <scope>NUCLEOTIDE SEQUENCE [LARGE SCALE GENOMIC DNA]</scope>
    <source>
        <strain evidence="2 3">CSTR1</strain>
    </source>
</reference>
<dbReference type="Proteomes" id="UP000501926">
    <property type="component" value="Chromosome"/>
</dbReference>
<dbReference type="EMBL" id="CT573072">
    <property type="protein sequence ID" value="CAJ72279.1"/>
    <property type="molecule type" value="Genomic_DNA"/>
</dbReference>
<dbReference type="AlphaFoldDB" id="Q1PYW3"/>
<name>Q1PYW3_KUEST</name>
<evidence type="ECO:0000313" key="3">
    <source>
        <dbReference type="Proteomes" id="UP000501926"/>
    </source>
</evidence>
<reference evidence="1" key="1">
    <citation type="journal article" date="2006" name="Nature">
        <title>Deciphering the evolution and metabolism of an anammox bacterium from a community genome.</title>
        <authorList>
            <person name="Strous M."/>
            <person name="Pelletier E."/>
            <person name="Mangenot S."/>
            <person name="Rattei T."/>
            <person name="Lehner A."/>
            <person name="Taylor M.W."/>
            <person name="Horn M."/>
            <person name="Daims H."/>
            <person name="Bartol-Mavel D."/>
            <person name="Wincker P."/>
            <person name="Barbe V."/>
            <person name="Fonknechten N."/>
            <person name="Vallenet D."/>
            <person name="Segurens B."/>
            <person name="Schenowitz-Truong C."/>
            <person name="Medigue C."/>
            <person name="Collingro A."/>
            <person name="Snel B."/>
            <person name="Dutilh B.E."/>
            <person name="OpDenCamp H.J.M."/>
            <person name="vanDerDrift C."/>
            <person name="Cirpus I."/>
            <person name="vanDePas-Schoonen K.T."/>
            <person name="Harhangi H.R."/>
            <person name="vanNiftrik L."/>
            <person name="Schmid M."/>
            <person name="Keltjens J."/>
            <person name="vanDeVossenberg J."/>
            <person name="Kartal B."/>
            <person name="Meier H."/>
            <person name="Frishman D."/>
            <person name="Huynen M.A."/>
            <person name="Mewes H."/>
            <person name="Weissenbach J."/>
            <person name="Jetten M.S.M."/>
            <person name="Wagner M."/>
            <person name="LePaslier D."/>
        </authorList>
    </citation>
    <scope>NUCLEOTIDE SEQUENCE</scope>
</reference>
<evidence type="ECO:0000313" key="1">
    <source>
        <dbReference type="EMBL" id="CAJ72279.1"/>
    </source>
</evidence>
<protein>
    <submittedName>
        <fullName evidence="1">Uncharacterized protein</fullName>
    </submittedName>
</protein>
<dbReference type="EMBL" id="CP049055">
    <property type="protein sequence ID" value="QII10358.1"/>
    <property type="molecule type" value="Genomic_DNA"/>
</dbReference>
<proteinExistence type="predicted"/>
<gene>
    <name evidence="2" type="ORF">KsCSTR_09790</name>
    <name evidence="1" type="ORF">kustd1534</name>
</gene>
<reference evidence="1" key="2">
    <citation type="submission" date="2006-01" db="EMBL/GenBank/DDBJ databases">
        <authorList>
            <person name="Genoscope"/>
        </authorList>
    </citation>
    <scope>NUCLEOTIDE SEQUENCE</scope>
</reference>
<accession>Q1PYW3</accession>